<dbReference type="Pfam" id="PF00440">
    <property type="entry name" value="TetR_N"/>
    <property type="match status" value="1"/>
</dbReference>
<dbReference type="RefSeq" id="WP_273618125.1">
    <property type="nucleotide sequence ID" value="NZ_CP103868.1"/>
</dbReference>
<feature type="domain" description="HTH tetR-type" evidence="4">
    <location>
        <begin position="19"/>
        <end position="79"/>
    </location>
</feature>
<evidence type="ECO:0000256" key="2">
    <source>
        <dbReference type="PROSITE-ProRule" id="PRU00335"/>
    </source>
</evidence>
<dbReference type="PANTHER" id="PTHR30055:SF226">
    <property type="entry name" value="HTH-TYPE TRANSCRIPTIONAL REGULATOR PKSA"/>
    <property type="match status" value="1"/>
</dbReference>
<evidence type="ECO:0000256" key="1">
    <source>
        <dbReference type="ARBA" id="ARBA00023125"/>
    </source>
</evidence>
<dbReference type="Pfam" id="PF17932">
    <property type="entry name" value="TetR_C_24"/>
    <property type="match status" value="1"/>
</dbReference>
<dbReference type="PROSITE" id="PS50977">
    <property type="entry name" value="HTH_TETR_2"/>
    <property type="match status" value="1"/>
</dbReference>
<reference evidence="5 6" key="1">
    <citation type="submission" date="2023-02" db="EMBL/GenBank/DDBJ databases">
        <title>Genome sequence of Novosphingobium humi KACC 19094.</title>
        <authorList>
            <person name="Kim S."/>
            <person name="Heo J."/>
            <person name="Kwon S.-W."/>
        </authorList>
    </citation>
    <scope>NUCLEOTIDE SEQUENCE [LARGE SCALE GENOMIC DNA]</scope>
    <source>
        <strain evidence="5 6">KACC 19094</strain>
    </source>
</reference>
<dbReference type="SUPFAM" id="SSF46689">
    <property type="entry name" value="Homeodomain-like"/>
    <property type="match status" value="1"/>
</dbReference>
<evidence type="ECO:0000259" key="4">
    <source>
        <dbReference type="PROSITE" id="PS50977"/>
    </source>
</evidence>
<dbReference type="PRINTS" id="PR00455">
    <property type="entry name" value="HTHTETR"/>
</dbReference>
<sequence>MTMAPPTPRARRQPTEQGSNRRAQILEIAAHLFAAKGYAGTSMRDIGEEAGVLGGSLYHHVKSKDALFAELHNNALDQAGARIEEAIATIGDPWKKLETACVTMLEIQLDPQSLTTPLMSDFRTAPEPLRRLLIERRDAFEAIFARIIAELDLPPHIDLSIYRNTLLTMLNHTTDWYRPGRLSPADIGRQVAAIMRAGQA</sequence>
<gene>
    <name evidence="5" type="ORF">PQ457_01945</name>
</gene>
<dbReference type="SUPFAM" id="SSF48498">
    <property type="entry name" value="Tetracyclin repressor-like, C-terminal domain"/>
    <property type="match status" value="1"/>
</dbReference>
<organism evidence="5 6">
    <name type="scientific">Novosphingobium humi</name>
    <dbReference type="NCBI Taxonomy" id="2282397"/>
    <lineage>
        <taxon>Bacteria</taxon>
        <taxon>Pseudomonadati</taxon>
        <taxon>Pseudomonadota</taxon>
        <taxon>Alphaproteobacteria</taxon>
        <taxon>Sphingomonadales</taxon>
        <taxon>Sphingomonadaceae</taxon>
        <taxon>Novosphingobium</taxon>
    </lineage>
</organism>
<name>A0ABY7TWZ0_9SPHN</name>
<dbReference type="InterPro" id="IPR041490">
    <property type="entry name" value="KstR2_TetR_C"/>
</dbReference>
<evidence type="ECO:0000313" key="6">
    <source>
        <dbReference type="Proteomes" id="UP001218231"/>
    </source>
</evidence>
<dbReference type="Gene3D" id="1.10.357.10">
    <property type="entry name" value="Tetracycline Repressor, domain 2"/>
    <property type="match status" value="1"/>
</dbReference>
<dbReference type="PANTHER" id="PTHR30055">
    <property type="entry name" value="HTH-TYPE TRANSCRIPTIONAL REGULATOR RUTR"/>
    <property type="match status" value="1"/>
</dbReference>
<dbReference type="Gene3D" id="1.10.10.60">
    <property type="entry name" value="Homeodomain-like"/>
    <property type="match status" value="1"/>
</dbReference>
<keyword evidence="6" id="KW-1185">Reference proteome</keyword>
<protein>
    <submittedName>
        <fullName evidence="5">TetR/AcrR family transcriptional regulator</fullName>
    </submittedName>
</protein>
<proteinExistence type="predicted"/>
<dbReference type="InterPro" id="IPR001647">
    <property type="entry name" value="HTH_TetR"/>
</dbReference>
<dbReference type="InterPro" id="IPR036271">
    <property type="entry name" value="Tet_transcr_reg_TetR-rel_C_sf"/>
</dbReference>
<evidence type="ECO:0000313" key="5">
    <source>
        <dbReference type="EMBL" id="WCT77764.1"/>
    </source>
</evidence>
<evidence type="ECO:0000256" key="3">
    <source>
        <dbReference type="SAM" id="MobiDB-lite"/>
    </source>
</evidence>
<accession>A0ABY7TWZ0</accession>
<dbReference type="InterPro" id="IPR050109">
    <property type="entry name" value="HTH-type_TetR-like_transc_reg"/>
</dbReference>
<keyword evidence="1 2" id="KW-0238">DNA-binding</keyword>
<dbReference type="InterPro" id="IPR009057">
    <property type="entry name" value="Homeodomain-like_sf"/>
</dbReference>
<dbReference type="EMBL" id="CP117417">
    <property type="protein sequence ID" value="WCT77764.1"/>
    <property type="molecule type" value="Genomic_DNA"/>
</dbReference>
<feature type="DNA-binding region" description="H-T-H motif" evidence="2">
    <location>
        <begin position="42"/>
        <end position="61"/>
    </location>
</feature>
<feature type="region of interest" description="Disordered" evidence="3">
    <location>
        <begin position="1"/>
        <end position="20"/>
    </location>
</feature>
<dbReference type="Proteomes" id="UP001218231">
    <property type="component" value="Chromosome"/>
</dbReference>